<sequence>MFIKIKKAKYIGDYKLKVTFSDGSEGVVDLFDTLKGKIFESLKDKKNFMKFKVDEELGTIVWENGADLAPEYLYFLAFKDRKDLKPKFKEWKYI</sequence>
<evidence type="ECO:0000313" key="1">
    <source>
        <dbReference type="EMBL" id="MDF2953383.1"/>
    </source>
</evidence>
<organism evidence="1 2">
    <name type="scientific">Candidatus Thermodesulfobacterium syntrophicum</name>
    <dbReference type="NCBI Taxonomy" id="3060442"/>
    <lineage>
        <taxon>Bacteria</taxon>
        <taxon>Pseudomonadati</taxon>
        <taxon>Thermodesulfobacteriota</taxon>
        <taxon>Thermodesulfobacteria</taxon>
        <taxon>Thermodesulfobacteriales</taxon>
        <taxon>Thermodesulfobacteriaceae</taxon>
        <taxon>Thermodesulfobacterium</taxon>
    </lineage>
</organism>
<evidence type="ECO:0008006" key="3">
    <source>
        <dbReference type="Google" id="ProtNLM"/>
    </source>
</evidence>
<dbReference type="Proteomes" id="UP001144110">
    <property type="component" value="Unassembled WGS sequence"/>
</dbReference>
<dbReference type="InterPro" id="IPR036782">
    <property type="entry name" value="NE0471-like_N"/>
</dbReference>
<proteinExistence type="predicted"/>
<dbReference type="AlphaFoldDB" id="A0AAE3TFQ9"/>
<comment type="caution">
    <text evidence="1">The sequence shown here is derived from an EMBL/GenBank/DDBJ whole genome shotgun (WGS) entry which is preliminary data.</text>
</comment>
<dbReference type="SUPFAM" id="SSF143880">
    <property type="entry name" value="NE0471 N-terminal domain-like"/>
    <property type="match status" value="1"/>
</dbReference>
<gene>
    <name evidence="1" type="ORF">OD816_000628</name>
</gene>
<dbReference type="Gene3D" id="3.30.2020.10">
    <property type="entry name" value="NE0471-like N-terminal domain"/>
    <property type="match status" value="1"/>
</dbReference>
<protein>
    <recommendedName>
        <fullName evidence="3">DUF2442 domain-containing protein</fullName>
    </recommendedName>
</protein>
<dbReference type="InterPro" id="IPR018841">
    <property type="entry name" value="DUF2442"/>
</dbReference>
<evidence type="ECO:0000313" key="2">
    <source>
        <dbReference type="Proteomes" id="UP001144110"/>
    </source>
</evidence>
<name>A0AAE3TFQ9_9BACT</name>
<dbReference type="EMBL" id="JAPHEG010000002">
    <property type="protein sequence ID" value="MDF2953383.1"/>
    <property type="molecule type" value="Genomic_DNA"/>
</dbReference>
<dbReference type="Pfam" id="PF10387">
    <property type="entry name" value="DUF2442"/>
    <property type="match status" value="1"/>
</dbReference>
<accession>A0AAE3TFQ9</accession>
<reference evidence="1" key="1">
    <citation type="submission" date="2022-11" db="EMBL/GenBank/DDBJ databases">
        <title>Candidatus Alkanophaga archaea from heated hydrothermal vent sediment oxidize petroleum alkanes.</title>
        <authorList>
            <person name="Zehnle H."/>
            <person name="Laso-Perez R."/>
            <person name="Lipp J."/>
            <person name="Teske A."/>
            <person name="Wegener G."/>
        </authorList>
    </citation>
    <scope>NUCLEOTIDE SEQUENCE</scope>
    <source>
        <strain evidence="1">MCA70</strain>
    </source>
</reference>